<feature type="signal peptide" evidence="1">
    <location>
        <begin position="1"/>
        <end position="22"/>
    </location>
</feature>
<dbReference type="EMBL" id="DTIN01000043">
    <property type="protein sequence ID" value="HFX14330.1"/>
    <property type="molecule type" value="Genomic_DNA"/>
</dbReference>
<reference evidence="3" key="1">
    <citation type="journal article" date="2020" name="mSystems">
        <title>Genome- and Community-Level Interaction Insights into Carbon Utilization and Element Cycling Functions of Hydrothermarchaeota in Hydrothermal Sediment.</title>
        <authorList>
            <person name="Zhou Z."/>
            <person name="Liu Y."/>
            <person name="Xu W."/>
            <person name="Pan J."/>
            <person name="Luo Z.H."/>
            <person name="Li M."/>
        </authorList>
    </citation>
    <scope>NUCLEOTIDE SEQUENCE [LARGE SCALE GENOMIC DNA]</scope>
    <source>
        <strain evidence="3">SpSt-81</strain>
    </source>
</reference>
<comment type="caution">
    <text evidence="3">The sequence shown here is derived from an EMBL/GenBank/DDBJ whole genome shotgun (WGS) entry which is preliminary data.</text>
</comment>
<dbReference type="PANTHER" id="PTHR30290">
    <property type="entry name" value="PERIPLASMIC BINDING COMPONENT OF ABC TRANSPORTER"/>
    <property type="match status" value="1"/>
</dbReference>
<feature type="chain" id="PRO_5028324254" evidence="1">
    <location>
        <begin position="23"/>
        <end position="636"/>
    </location>
</feature>
<protein>
    <submittedName>
        <fullName evidence="3">ABC transporter substrate-binding protein</fullName>
    </submittedName>
</protein>
<dbReference type="FunFam" id="3.10.105.10:FF:000089">
    <property type="entry name" value="Xyloglucan ABC transport system, sugar-binding protein"/>
    <property type="match status" value="1"/>
</dbReference>
<dbReference type="Gene3D" id="3.10.105.10">
    <property type="entry name" value="Dipeptide-binding Protein, Domain 3"/>
    <property type="match status" value="1"/>
</dbReference>
<dbReference type="InterPro" id="IPR000914">
    <property type="entry name" value="SBP_5_dom"/>
</dbReference>
<evidence type="ECO:0000313" key="3">
    <source>
        <dbReference type="EMBL" id="HFX14330.1"/>
    </source>
</evidence>
<dbReference type="SUPFAM" id="SSF53850">
    <property type="entry name" value="Periplasmic binding protein-like II"/>
    <property type="match status" value="1"/>
</dbReference>
<accession>A0A7C3MJ26</accession>
<feature type="domain" description="Solute-binding protein family 5" evidence="2">
    <location>
        <begin position="83"/>
        <end position="519"/>
    </location>
</feature>
<dbReference type="GO" id="GO:0015833">
    <property type="term" value="P:peptide transport"/>
    <property type="evidence" value="ECO:0007669"/>
    <property type="project" value="TreeGrafter"/>
</dbReference>
<keyword evidence="1" id="KW-0732">Signal</keyword>
<gene>
    <name evidence="3" type="ORF">ENW00_09370</name>
</gene>
<dbReference type="InterPro" id="IPR039424">
    <property type="entry name" value="SBP_5"/>
</dbReference>
<dbReference type="PANTHER" id="PTHR30290:SF16">
    <property type="entry name" value="OLIGOPEPTIDE ABC TRANSPORTER, PERIPLASMIC OLIGOPEPTIDE-BINDING PROTEIN"/>
    <property type="match status" value="1"/>
</dbReference>
<evidence type="ECO:0000256" key="1">
    <source>
        <dbReference type="SAM" id="SignalP"/>
    </source>
</evidence>
<proteinExistence type="predicted"/>
<dbReference type="FunFam" id="3.90.76.10:FF:000014">
    <property type="entry name" value="Extracellular solute-binding protein family 5"/>
    <property type="match status" value="1"/>
</dbReference>
<dbReference type="Gene3D" id="3.40.190.10">
    <property type="entry name" value="Periplasmic binding protein-like II"/>
    <property type="match status" value="1"/>
</dbReference>
<name>A0A7C3MJ26_DICTH</name>
<dbReference type="AlphaFoldDB" id="A0A7C3MJ26"/>
<sequence>MKKVFLVLAILLVLFSFTGTSAQVLPQGIPRDKTLILPFLFAPLPVPGNWNQWAGWRAQNCGLHQFVTEPLWTLNPDVVKGGIINALASEGPIYNKDFTRLVIKLRKGIYWSDGVEFTADDVVFTIQKVKETEGLDYHGAMQDVKRVYATDRYTVVVDLNKPNARFHTFFLERWGALRPMPKHIFSKVKDILTYDFNPPVSLGPYVYVSHDPAGYWVLWKKRIDWQRTVTGQLFGEPKPEYVLFIHYGPPEKQNMAMLRHELDVIQGTAEQMLTMLKMSNTTRSYRDTWPYIDPRDISTRGPAFNHLVFPYNNKDVRWALALSIDIVELAISTYNGMVAMTPGLPLVVGKNFYDWYFKPLEAWLKNLTLDIGGGEKFKPWDPDAPWRLLDWAKKNYKVDIDPKNKEEVQLTLGYGWWKYAPEVAEKLLVKNGFKKIGGKWHLPDGKPWKITILRGPDPTDMANIVILGVAEQWKKFGIDVVFNVSAAAATLALNGQFEVLNTGHGGFAGEPWGLHPDLYLCFNAMNSKYVRPVGEPTLGWACRWSDPRMDKIISSLEKTRWSDLATIKKLGLEGLKLQIEEMVAIPCFNCPIAIVFDEYYWTNWPSPKNDYARCDNFTTWPQLKYILHQIRPTGRK</sequence>
<evidence type="ECO:0000259" key="2">
    <source>
        <dbReference type="Pfam" id="PF00496"/>
    </source>
</evidence>
<dbReference type="GO" id="GO:1904680">
    <property type="term" value="F:peptide transmembrane transporter activity"/>
    <property type="evidence" value="ECO:0007669"/>
    <property type="project" value="TreeGrafter"/>
</dbReference>
<dbReference type="Pfam" id="PF00496">
    <property type="entry name" value="SBP_bac_5"/>
    <property type="match status" value="1"/>
</dbReference>
<organism evidence="3">
    <name type="scientific">Dictyoglomus thermophilum</name>
    <dbReference type="NCBI Taxonomy" id="14"/>
    <lineage>
        <taxon>Bacteria</taxon>
        <taxon>Pseudomonadati</taxon>
        <taxon>Dictyoglomota</taxon>
        <taxon>Dictyoglomia</taxon>
        <taxon>Dictyoglomales</taxon>
        <taxon>Dictyoglomaceae</taxon>
        <taxon>Dictyoglomus</taxon>
    </lineage>
</organism>
<dbReference type="FunFam" id="3.10.105.10:FF:000026">
    <property type="entry name" value="Extracellular solute-binding protein, family 5"/>
    <property type="match status" value="1"/>
</dbReference>
<dbReference type="CDD" id="cd08509">
    <property type="entry name" value="PBP2_TmCBP_oligosaccharides_like"/>
    <property type="match status" value="1"/>
</dbReference>